<dbReference type="AlphaFoldDB" id="A0A1S2Q960"/>
<feature type="compositionally biased region" description="Polar residues" evidence="1">
    <location>
        <begin position="24"/>
        <end position="33"/>
    </location>
</feature>
<feature type="compositionally biased region" description="Basic and acidic residues" evidence="1">
    <location>
        <begin position="54"/>
        <end position="69"/>
    </location>
</feature>
<gene>
    <name evidence="2" type="ORF">BIV23_25200</name>
</gene>
<reference evidence="2 3" key="1">
    <citation type="submission" date="2016-10" db="EMBL/GenBank/DDBJ databases">
        <title>Genome sequence of Streptomyces sp. MUSC 1.</title>
        <authorList>
            <person name="Lee L.-H."/>
            <person name="Ser H.-L."/>
            <person name="Law J.W.-F."/>
        </authorList>
    </citation>
    <scope>NUCLEOTIDE SEQUENCE [LARGE SCALE GENOMIC DNA]</scope>
    <source>
        <strain evidence="2 3">MUSC 1</strain>
    </source>
</reference>
<protein>
    <submittedName>
        <fullName evidence="2">Uncharacterized protein</fullName>
    </submittedName>
</protein>
<keyword evidence="3" id="KW-1185">Reference proteome</keyword>
<evidence type="ECO:0000313" key="2">
    <source>
        <dbReference type="EMBL" id="OIK02151.1"/>
    </source>
</evidence>
<evidence type="ECO:0000256" key="1">
    <source>
        <dbReference type="SAM" id="MobiDB-lite"/>
    </source>
</evidence>
<organism evidence="2 3">
    <name type="scientific">Streptomyces monashensis</name>
    <dbReference type="NCBI Taxonomy" id="1678012"/>
    <lineage>
        <taxon>Bacteria</taxon>
        <taxon>Bacillati</taxon>
        <taxon>Actinomycetota</taxon>
        <taxon>Actinomycetes</taxon>
        <taxon>Kitasatosporales</taxon>
        <taxon>Streptomycetaceae</taxon>
        <taxon>Streptomyces</taxon>
    </lineage>
</organism>
<evidence type="ECO:0000313" key="3">
    <source>
        <dbReference type="Proteomes" id="UP000179642"/>
    </source>
</evidence>
<dbReference type="Proteomes" id="UP000179642">
    <property type="component" value="Unassembled WGS sequence"/>
</dbReference>
<name>A0A1S2Q960_9ACTN</name>
<dbReference type="EMBL" id="MLYO01000041">
    <property type="protein sequence ID" value="OIK02151.1"/>
    <property type="molecule type" value="Genomic_DNA"/>
</dbReference>
<sequence>MSFEELEKDTSLPRRPMPWPGAVSPSTVMSSATGFERHRRPGSLSLTGPGSGSEHGDGRRAQGGARDDGTAYGATSA</sequence>
<comment type="caution">
    <text evidence="2">The sequence shown here is derived from an EMBL/GenBank/DDBJ whole genome shotgun (WGS) entry which is preliminary data.</text>
</comment>
<proteinExistence type="predicted"/>
<feature type="region of interest" description="Disordered" evidence="1">
    <location>
        <begin position="1"/>
        <end position="77"/>
    </location>
</feature>
<accession>A0A1S2Q960</accession>